<dbReference type="EMBL" id="CAJNNW010027173">
    <property type="protein sequence ID" value="CAE8689999.1"/>
    <property type="molecule type" value="Genomic_DNA"/>
</dbReference>
<sequence length="100" mass="11448">ERALLHCAHTNGEGQLKPLTKYNVLRFNEEALLAPAQPFEWLEFQGLSSSESLRGLQQRTVEFITTRAGLFDGLHFHMRVQLDSETSIDTLREQTTWSTT</sequence>
<evidence type="ECO:0000313" key="2">
    <source>
        <dbReference type="Proteomes" id="UP000626109"/>
    </source>
</evidence>
<accession>A0A813K349</accession>
<gene>
    <name evidence="1" type="ORF">PGLA2088_LOCUS26736</name>
</gene>
<reference evidence="1" key="1">
    <citation type="submission" date="2021-02" db="EMBL/GenBank/DDBJ databases">
        <authorList>
            <person name="Dougan E. K."/>
            <person name="Rhodes N."/>
            <person name="Thang M."/>
            <person name="Chan C."/>
        </authorList>
    </citation>
    <scope>NUCLEOTIDE SEQUENCE</scope>
</reference>
<dbReference type="Proteomes" id="UP000626109">
    <property type="component" value="Unassembled WGS sequence"/>
</dbReference>
<protein>
    <submittedName>
        <fullName evidence="1">Uncharacterized protein</fullName>
    </submittedName>
</protein>
<comment type="caution">
    <text evidence="1">The sequence shown here is derived from an EMBL/GenBank/DDBJ whole genome shotgun (WGS) entry which is preliminary data.</text>
</comment>
<evidence type="ECO:0000313" key="1">
    <source>
        <dbReference type="EMBL" id="CAE8689999.1"/>
    </source>
</evidence>
<feature type="non-terminal residue" evidence="1">
    <location>
        <position position="100"/>
    </location>
</feature>
<name>A0A813K349_POLGL</name>
<dbReference type="AlphaFoldDB" id="A0A813K349"/>
<proteinExistence type="predicted"/>
<organism evidence="1 2">
    <name type="scientific">Polarella glacialis</name>
    <name type="common">Dinoflagellate</name>
    <dbReference type="NCBI Taxonomy" id="89957"/>
    <lineage>
        <taxon>Eukaryota</taxon>
        <taxon>Sar</taxon>
        <taxon>Alveolata</taxon>
        <taxon>Dinophyceae</taxon>
        <taxon>Suessiales</taxon>
        <taxon>Suessiaceae</taxon>
        <taxon>Polarella</taxon>
    </lineage>
</organism>